<dbReference type="EMBL" id="LAZR01022103">
    <property type="protein sequence ID" value="KKL83029.1"/>
    <property type="molecule type" value="Genomic_DNA"/>
</dbReference>
<feature type="compositionally biased region" description="Acidic residues" evidence="1">
    <location>
        <begin position="102"/>
        <end position="119"/>
    </location>
</feature>
<feature type="region of interest" description="Disordered" evidence="1">
    <location>
        <begin position="99"/>
        <end position="133"/>
    </location>
</feature>
<evidence type="ECO:0000313" key="2">
    <source>
        <dbReference type="EMBL" id="KKL83029.1"/>
    </source>
</evidence>
<protein>
    <recommendedName>
        <fullName evidence="3">DUF5681 domain-containing protein</fullName>
    </recommendedName>
</protein>
<evidence type="ECO:0008006" key="3">
    <source>
        <dbReference type="Google" id="ProtNLM"/>
    </source>
</evidence>
<dbReference type="AlphaFoldDB" id="A0A0F9F9H4"/>
<organism evidence="2">
    <name type="scientific">marine sediment metagenome</name>
    <dbReference type="NCBI Taxonomy" id="412755"/>
    <lineage>
        <taxon>unclassified sequences</taxon>
        <taxon>metagenomes</taxon>
        <taxon>ecological metagenomes</taxon>
    </lineage>
</organism>
<comment type="caution">
    <text evidence="2">The sequence shown here is derived from an EMBL/GenBank/DDBJ whole genome shotgun (WGS) entry which is preliminary data.</text>
</comment>
<proteinExistence type="predicted"/>
<accession>A0A0F9F9H4</accession>
<sequence length="133" mass="14939">MERDEKGQWLPGESGNLKGRPVFSIVSIIKDELQSVPEGQQEPLIRQIVREYIADAHRQNDGTAIRDIIDRFDGKPKQHIQMDTHLDGGWGEFLSNVSSLEQEADEDTEAVLEDDAEDGDNGRRCTFGEDGTQ</sequence>
<name>A0A0F9F9H4_9ZZZZ</name>
<gene>
    <name evidence="2" type="ORF">LCGC14_1978860</name>
</gene>
<reference evidence="2" key="1">
    <citation type="journal article" date="2015" name="Nature">
        <title>Complex archaea that bridge the gap between prokaryotes and eukaryotes.</title>
        <authorList>
            <person name="Spang A."/>
            <person name="Saw J.H."/>
            <person name="Jorgensen S.L."/>
            <person name="Zaremba-Niedzwiedzka K."/>
            <person name="Martijn J."/>
            <person name="Lind A.E."/>
            <person name="van Eijk R."/>
            <person name="Schleper C."/>
            <person name="Guy L."/>
            <person name="Ettema T.J."/>
        </authorList>
    </citation>
    <scope>NUCLEOTIDE SEQUENCE</scope>
</reference>
<evidence type="ECO:0000256" key="1">
    <source>
        <dbReference type="SAM" id="MobiDB-lite"/>
    </source>
</evidence>